<dbReference type="Proteomes" id="UP001175228">
    <property type="component" value="Unassembled WGS sequence"/>
</dbReference>
<proteinExistence type="predicted"/>
<gene>
    <name evidence="1" type="ORF">EDD18DRAFT_1394384</name>
</gene>
<evidence type="ECO:0000313" key="2">
    <source>
        <dbReference type="Proteomes" id="UP001175228"/>
    </source>
</evidence>
<keyword evidence="2" id="KW-1185">Reference proteome</keyword>
<sequence>MSANTTIFAKDDLNAITEDMDDKFKTLEVPSFGRSCGTPTSEYGNSSSDSFLSRYLEQHTTPVDFGTSFTTFDSQSSKRLAFDWDHPVEANFIQHHGPHPAATDNSNHFVYFTHSTRGFEGTAYVTCRLVSTSHLFDFESVERDGIRALLSEEQYVEYLKCQKSQEYCPRSCSPPPPSVCLQPVDTYMSTGLSWEYSGSHLSGLPRAINEGATMEARVLCPSADATAALLPLPTYVSAFGTGMNLDCDYEDISQEEDSDCLDSNWDKSIVSPLISSQGPGVRVTPSTGRLEPVNLSKKVFRV</sequence>
<dbReference type="AlphaFoldDB" id="A0AA39Q3E4"/>
<accession>A0AA39Q3E4</accession>
<reference evidence="1" key="1">
    <citation type="submission" date="2023-06" db="EMBL/GenBank/DDBJ databases">
        <authorList>
            <consortium name="Lawrence Berkeley National Laboratory"/>
            <person name="Ahrendt S."/>
            <person name="Sahu N."/>
            <person name="Indic B."/>
            <person name="Wong-Bajracharya J."/>
            <person name="Merenyi Z."/>
            <person name="Ke H.-M."/>
            <person name="Monk M."/>
            <person name="Kocsube S."/>
            <person name="Drula E."/>
            <person name="Lipzen A."/>
            <person name="Balint B."/>
            <person name="Henrissat B."/>
            <person name="Andreopoulos B."/>
            <person name="Martin F.M."/>
            <person name="Harder C.B."/>
            <person name="Rigling D."/>
            <person name="Ford K.L."/>
            <person name="Foster G.D."/>
            <person name="Pangilinan J."/>
            <person name="Papanicolaou A."/>
            <person name="Barry K."/>
            <person name="LaButti K."/>
            <person name="Viragh M."/>
            <person name="Koriabine M."/>
            <person name="Yan M."/>
            <person name="Riley R."/>
            <person name="Champramary S."/>
            <person name="Plett K.L."/>
            <person name="Tsai I.J."/>
            <person name="Slot J."/>
            <person name="Sipos G."/>
            <person name="Plett J."/>
            <person name="Nagy L.G."/>
            <person name="Grigoriev I.V."/>
        </authorList>
    </citation>
    <scope>NUCLEOTIDE SEQUENCE</scope>
    <source>
        <strain evidence="1">HWK02</strain>
    </source>
</reference>
<protein>
    <submittedName>
        <fullName evidence="1">Uncharacterized protein</fullName>
    </submittedName>
</protein>
<comment type="caution">
    <text evidence="1">The sequence shown here is derived from an EMBL/GenBank/DDBJ whole genome shotgun (WGS) entry which is preliminary data.</text>
</comment>
<name>A0AA39Q3E4_9AGAR</name>
<dbReference type="EMBL" id="JAUEPU010000018">
    <property type="protein sequence ID" value="KAK0495361.1"/>
    <property type="molecule type" value="Genomic_DNA"/>
</dbReference>
<evidence type="ECO:0000313" key="1">
    <source>
        <dbReference type="EMBL" id="KAK0495361.1"/>
    </source>
</evidence>
<organism evidence="1 2">
    <name type="scientific">Armillaria luteobubalina</name>
    <dbReference type="NCBI Taxonomy" id="153913"/>
    <lineage>
        <taxon>Eukaryota</taxon>
        <taxon>Fungi</taxon>
        <taxon>Dikarya</taxon>
        <taxon>Basidiomycota</taxon>
        <taxon>Agaricomycotina</taxon>
        <taxon>Agaricomycetes</taxon>
        <taxon>Agaricomycetidae</taxon>
        <taxon>Agaricales</taxon>
        <taxon>Marasmiineae</taxon>
        <taxon>Physalacriaceae</taxon>
        <taxon>Armillaria</taxon>
    </lineage>
</organism>